<dbReference type="SFLD" id="SFLDG01067">
    <property type="entry name" value="SPASM/twitch_domain_containing"/>
    <property type="match status" value="1"/>
</dbReference>
<evidence type="ECO:0000256" key="2">
    <source>
        <dbReference type="ARBA" id="ARBA00022723"/>
    </source>
</evidence>
<keyword evidence="1" id="KW-0949">S-adenosyl-L-methionine</keyword>
<evidence type="ECO:0000259" key="5">
    <source>
        <dbReference type="PROSITE" id="PS51918"/>
    </source>
</evidence>
<dbReference type="InterPro" id="IPR013785">
    <property type="entry name" value="Aldolase_TIM"/>
</dbReference>
<keyword evidence="3" id="KW-0408">Iron</keyword>
<evidence type="ECO:0000313" key="6">
    <source>
        <dbReference type="EMBL" id="RJG25592.1"/>
    </source>
</evidence>
<dbReference type="Gene3D" id="3.20.20.70">
    <property type="entry name" value="Aldolase class I"/>
    <property type="match status" value="1"/>
</dbReference>
<dbReference type="GO" id="GO:0046872">
    <property type="term" value="F:metal ion binding"/>
    <property type="evidence" value="ECO:0007669"/>
    <property type="project" value="UniProtKB-KW"/>
</dbReference>
<dbReference type="PANTHER" id="PTHR11228">
    <property type="entry name" value="RADICAL SAM DOMAIN PROTEIN"/>
    <property type="match status" value="1"/>
</dbReference>
<dbReference type="OrthoDB" id="9810775at2"/>
<dbReference type="PANTHER" id="PTHR11228:SF7">
    <property type="entry name" value="PQQA PEPTIDE CYCLASE"/>
    <property type="match status" value="1"/>
</dbReference>
<proteinExistence type="predicted"/>
<dbReference type="InterPro" id="IPR050377">
    <property type="entry name" value="Radical_SAM_PqqE_MftC-like"/>
</dbReference>
<dbReference type="SUPFAM" id="SSF102114">
    <property type="entry name" value="Radical SAM enzymes"/>
    <property type="match status" value="1"/>
</dbReference>
<dbReference type="AlphaFoldDB" id="A0A3A3GLP1"/>
<dbReference type="RefSeq" id="WP_119791701.1">
    <property type="nucleotide sequence ID" value="NZ_QYZD01000003.1"/>
</dbReference>
<evidence type="ECO:0000256" key="4">
    <source>
        <dbReference type="ARBA" id="ARBA00023014"/>
    </source>
</evidence>
<dbReference type="PROSITE" id="PS51918">
    <property type="entry name" value="RADICAL_SAM"/>
    <property type="match status" value="1"/>
</dbReference>
<dbReference type="CDD" id="cd01335">
    <property type="entry name" value="Radical_SAM"/>
    <property type="match status" value="1"/>
</dbReference>
<accession>A0A3A3GLP1</accession>
<evidence type="ECO:0000313" key="7">
    <source>
        <dbReference type="Proteomes" id="UP000266177"/>
    </source>
</evidence>
<dbReference type="EMBL" id="QYZD01000003">
    <property type="protein sequence ID" value="RJG25592.1"/>
    <property type="molecule type" value="Genomic_DNA"/>
</dbReference>
<evidence type="ECO:0000256" key="1">
    <source>
        <dbReference type="ARBA" id="ARBA00022691"/>
    </source>
</evidence>
<sequence length="394" mass="45416">MTQPKTSATLTPAEFRSMRQTLQNRSAASRGRKLDRSFAFDLPRDIGIKLNNGCNLRCKHCFEWNPDGYHHEFERQEAKREIDFSLIERIFEETRPCRSRMYLWGGEPLMYSKLDELCELLASDPRISTFCTNAVLVESKLESLLKLPEGVTLLASLEGFEVENDAIRGRGIFRKVMSAIELLLERKRAGEFRGDVSVSLTINDAMVTRLYDFMEFFEEVGVNSVYFVFPWYIPEEVAERMDTYFAEHFGWLEAARQDPESIQKSWHSFTYHLSPDNIEPLLAEMEKLRSRLWKNRIRFQPALEPDEVRSFVLGTDRPGMGRTECLALSTRMDVLPNGKVNPCKFFPEFTIADLRDGNLKDVFHGDGYQKHREALACGLTPVCSKCVLLYNNGA</sequence>
<feature type="domain" description="Radical SAM core" evidence="5">
    <location>
        <begin position="40"/>
        <end position="256"/>
    </location>
</feature>
<keyword evidence="4" id="KW-0411">Iron-sulfur</keyword>
<dbReference type="InterPro" id="IPR007197">
    <property type="entry name" value="rSAM"/>
</dbReference>
<dbReference type="InterPro" id="IPR023885">
    <property type="entry name" value="4Fe4S-binding_SPASM_dom"/>
</dbReference>
<dbReference type="Proteomes" id="UP000266177">
    <property type="component" value="Unassembled WGS sequence"/>
</dbReference>
<keyword evidence="2" id="KW-0479">Metal-binding</keyword>
<reference evidence="6 7" key="1">
    <citation type="submission" date="2018-09" db="EMBL/GenBank/DDBJ databases">
        <title>Paenibacillus SK2017-BO5.</title>
        <authorList>
            <person name="Piskunova J.V."/>
            <person name="Dubiley S.A."/>
            <person name="Severinov K.V."/>
        </authorList>
    </citation>
    <scope>NUCLEOTIDE SEQUENCE [LARGE SCALE GENOMIC DNA]</scope>
    <source>
        <strain evidence="6 7">BO5</strain>
    </source>
</reference>
<dbReference type="Pfam" id="PF13186">
    <property type="entry name" value="SPASM"/>
    <property type="match status" value="1"/>
</dbReference>
<name>A0A3A3GLP1_PANTH</name>
<dbReference type="GO" id="GO:0003824">
    <property type="term" value="F:catalytic activity"/>
    <property type="evidence" value="ECO:0007669"/>
    <property type="project" value="InterPro"/>
</dbReference>
<dbReference type="GO" id="GO:0051536">
    <property type="term" value="F:iron-sulfur cluster binding"/>
    <property type="evidence" value="ECO:0007669"/>
    <property type="project" value="UniProtKB-KW"/>
</dbReference>
<dbReference type="SFLD" id="SFLDS00029">
    <property type="entry name" value="Radical_SAM"/>
    <property type="match status" value="1"/>
</dbReference>
<dbReference type="CDD" id="cd21109">
    <property type="entry name" value="SPASM"/>
    <property type="match status" value="1"/>
</dbReference>
<gene>
    <name evidence="6" type="ORF">DQX05_05775</name>
</gene>
<dbReference type="Pfam" id="PF04055">
    <property type="entry name" value="Radical_SAM"/>
    <property type="match status" value="1"/>
</dbReference>
<evidence type="ECO:0000256" key="3">
    <source>
        <dbReference type="ARBA" id="ARBA00023004"/>
    </source>
</evidence>
<comment type="caution">
    <text evidence="6">The sequence shown here is derived from an EMBL/GenBank/DDBJ whole genome shotgun (WGS) entry which is preliminary data.</text>
</comment>
<dbReference type="InterPro" id="IPR058240">
    <property type="entry name" value="rSAM_sf"/>
</dbReference>
<protein>
    <submittedName>
        <fullName evidence="6">Radical SAM protein</fullName>
    </submittedName>
</protein>
<organism evidence="6 7">
    <name type="scientific">Paenibacillus thiaminolyticus</name>
    <name type="common">Bacillus thiaminolyticus</name>
    <dbReference type="NCBI Taxonomy" id="49283"/>
    <lineage>
        <taxon>Bacteria</taxon>
        <taxon>Bacillati</taxon>
        <taxon>Bacillota</taxon>
        <taxon>Bacilli</taxon>
        <taxon>Bacillales</taxon>
        <taxon>Paenibacillaceae</taxon>
        <taxon>Paenibacillus</taxon>
    </lineage>
</organism>